<reference evidence="10" key="1">
    <citation type="submission" date="2025-08" db="UniProtKB">
        <authorList>
            <consortium name="RefSeq"/>
        </authorList>
    </citation>
    <scope>IDENTIFICATION</scope>
    <source>
        <tissue evidence="10">Blood</tissue>
    </source>
</reference>
<dbReference type="InterPro" id="IPR011992">
    <property type="entry name" value="EF-hand-dom_pair"/>
</dbReference>
<dbReference type="RefSeq" id="XP_032127460.1">
    <property type="nucleotide sequence ID" value="XM_032271569.1"/>
</dbReference>
<feature type="compositionally biased region" description="Basic residues" evidence="7">
    <location>
        <begin position="151"/>
        <end position="163"/>
    </location>
</feature>
<feature type="compositionally biased region" description="Acidic residues" evidence="7">
    <location>
        <begin position="111"/>
        <end position="121"/>
    </location>
</feature>
<dbReference type="InterPro" id="IPR002048">
    <property type="entry name" value="EF_hand_dom"/>
</dbReference>
<evidence type="ECO:0000313" key="10">
    <source>
        <dbReference type="RefSeq" id="XP_032127460.1"/>
    </source>
</evidence>
<accession>A0A6J3HBQ5</accession>
<feature type="compositionally biased region" description="Basic and acidic residues" evidence="7">
    <location>
        <begin position="1157"/>
        <end position="1172"/>
    </location>
</feature>
<dbReference type="PANTHER" id="PTHR22571">
    <property type="entry name" value="FILAGGRIN-RELATED"/>
    <property type="match status" value="1"/>
</dbReference>
<dbReference type="SUPFAM" id="SSF47473">
    <property type="entry name" value="EF-hand"/>
    <property type="match status" value="2"/>
</dbReference>
<dbReference type="PROSITE" id="PS50222">
    <property type="entry name" value="EF_HAND_2"/>
    <property type="match status" value="2"/>
</dbReference>
<dbReference type="GO" id="GO:0061436">
    <property type="term" value="P:establishment of skin barrier"/>
    <property type="evidence" value="ECO:0007669"/>
    <property type="project" value="TreeGrafter"/>
</dbReference>
<evidence type="ECO:0000256" key="4">
    <source>
        <dbReference type="ARBA" id="ARBA00022737"/>
    </source>
</evidence>
<dbReference type="Proteomes" id="UP000504640">
    <property type="component" value="Unplaced"/>
</dbReference>
<dbReference type="InterPro" id="IPR001751">
    <property type="entry name" value="S100/CaBP7/8-like_CS"/>
</dbReference>
<dbReference type="PROSITE" id="PS00018">
    <property type="entry name" value="EF_HAND_1"/>
    <property type="match status" value="2"/>
</dbReference>
<feature type="compositionally biased region" description="Low complexity" evidence="7">
    <location>
        <begin position="496"/>
        <end position="517"/>
    </location>
</feature>
<dbReference type="GO" id="GO:0005634">
    <property type="term" value="C:nucleus"/>
    <property type="evidence" value="ECO:0007669"/>
    <property type="project" value="TreeGrafter"/>
</dbReference>
<dbReference type="GO" id="GO:0001533">
    <property type="term" value="C:cornified envelope"/>
    <property type="evidence" value="ECO:0007669"/>
    <property type="project" value="TreeGrafter"/>
</dbReference>
<dbReference type="InterPro" id="IPR018247">
    <property type="entry name" value="EF_Hand_1_Ca_BS"/>
</dbReference>
<feature type="compositionally biased region" description="Gly residues" evidence="7">
    <location>
        <begin position="479"/>
        <end position="495"/>
    </location>
</feature>
<dbReference type="Pfam" id="PF01023">
    <property type="entry name" value="S_100"/>
    <property type="match status" value="2"/>
</dbReference>
<feature type="compositionally biased region" description="Basic and acidic residues" evidence="7">
    <location>
        <begin position="1070"/>
        <end position="1107"/>
    </location>
</feature>
<keyword evidence="4" id="KW-0677">Repeat</keyword>
<evidence type="ECO:0000259" key="8">
    <source>
        <dbReference type="PROSITE" id="PS50222"/>
    </source>
</evidence>
<dbReference type="InterPro" id="IPR013787">
    <property type="entry name" value="S100_Ca-bd_sub"/>
</dbReference>
<feature type="compositionally biased region" description="Polar residues" evidence="7">
    <location>
        <begin position="1136"/>
        <end position="1156"/>
    </location>
</feature>
<evidence type="ECO:0000256" key="2">
    <source>
        <dbReference type="ARBA" id="ARBA00022553"/>
    </source>
</evidence>
<organism evidence="9 10">
    <name type="scientific">Sapajus apella</name>
    <name type="common">Brown-capped capuchin</name>
    <name type="synonym">Cebus apella</name>
    <dbReference type="NCBI Taxonomy" id="9515"/>
    <lineage>
        <taxon>Eukaryota</taxon>
        <taxon>Metazoa</taxon>
        <taxon>Chordata</taxon>
        <taxon>Craniata</taxon>
        <taxon>Vertebrata</taxon>
        <taxon>Euteleostomi</taxon>
        <taxon>Mammalia</taxon>
        <taxon>Eutheria</taxon>
        <taxon>Euarchontoglires</taxon>
        <taxon>Primates</taxon>
        <taxon>Haplorrhini</taxon>
        <taxon>Platyrrhini</taxon>
        <taxon>Cebidae</taxon>
        <taxon>Cebinae</taxon>
        <taxon>Sapajus</taxon>
    </lineage>
</organism>
<feature type="compositionally biased region" description="Gly residues" evidence="7">
    <location>
        <begin position="518"/>
        <end position="528"/>
    </location>
</feature>
<name>A0A6J3HBQ5_SAPAP</name>
<evidence type="ECO:0000256" key="7">
    <source>
        <dbReference type="SAM" id="MobiDB-lite"/>
    </source>
</evidence>
<feature type="region of interest" description="Disordered" evidence="7">
    <location>
        <begin position="815"/>
        <end position="848"/>
    </location>
</feature>
<dbReference type="GO" id="GO:0046914">
    <property type="term" value="F:transition metal ion binding"/>
    <property type="evidence" value="ECO:0007669"/>
    <property type="project" value="InterPro"/>
</dbReference>
<evidence type="ECO:0000256" key="1">
    <source>
        <dbReference type="ARBA" id="ARBA00004463"/>
    </source>
</evidence>
<feature type="compositionally biased region" description="Polar residues" evidence="7">
    <location>
        <begin position="244"/>
        <end position="257"/>
    </location>
</feature>
<feature type="compositionally biased region" description="Basic residues" evidence="7">
    <location>
        <begin position="979"/>
        <end position="988"/>
    </location>
</feature>
<dbReference type="FunFam" id="1.10.238.10:FF:000133">
    <property type="entry name" value="Filaggrin"/>
    <property type="match status" value="2"/>
</dbReference>
<dbReference type="CDD" id="cd00213">
    <property type="entry name" value="S-100"/>
    <property type="match status" value="2"/>
</dbReference>
<proteinExistence type="inferred from homology"/>
<comment type="similarity">
    <text evidence="6">Belongs to the S100-fused protein family.</text>
</comment>
<sequence>MTDLLRSVVTVIDVFYKYTKQDEECGTLSKYELKELLEKEFRPILKNPDDPDTVDVIMHMLDRDHDRRLDFTEFLLMVFKLALACNKVLSKEYCKASGSKKHRHGHQHQEEESETEEDEEDTPGRKSGYRHSSWSKGEEHGYSSGGSRGTVKCRHGSNSRRLGRQGNLSSSGNQERSEKRHHRSSSGHSWSSGKERHGSSSGELGERINKSHVSPSRESGEEYESECGSKSWGRKGHGGLSRGLETSQHESNCTQSRSRGQKLEYNCSVSGGSERQSHACGYSNSGGCGRPQTASSSRQSHRFGGQGYQSSYTQSGCQSEINGGQGHGCVSGGQPSGCVQPESNSCGQSYSQRAYGAREHGQPQNCGGQQRTGTSQSSCGQYRSGGSQSCSNGQHDYGSCGHFSNSSSSNEFSKCGQHESGSDQSTSCEQHGTGLSQSSGFEQHVSGSGQTCGQHGSRSNQSSGYDQHGYSSGQTSGFGQHGSGSGLSSGFGQCGSGSDQSSGYGQHGSGSHQSSGFGQYGSGSGQSSGFGQHESRSSQSRYGQHGTGSSQSSGYGQHGSSSDATTGIGQHESGSGHFSSSGQHISASGQSTRCGQYGSGSGQSTGLGQTVSRQGESISTVHKRQETTHGQRVDTTRHGQSGHRQSTQIGSRTTRRRRSSQSENNDSEVHSGVSHTHSGQQIPDLPEQVIFSHIVVKDKGMDQVQLGNMAAMDLQNITMGTLGSKATKRTGKQGLIHEQSMISHEKSIDSQYQSGPIIIRSQESSHGCSVVTHKQSNHTYVCPGYNTGRRNGCTYSQSSDHPVFGHGQCILIHSHSESSSNRKQESHNDSKRHSEDWEKDTHEQLGSRHEKLDFSTIAIHGSSQQMGDTTFHGQVHIYCQNMSTLLENIFGIIDLFMKYSKKDKNTETLSKKELKELLDNEFRPILKNPDDPDTVEVFMDNLDIDHNKKIDFTEFLLMIFKLAKAYYELNRKQNLSTSGHRRKRHSHHEKHEDDKEEEEKQKKIRPSRRMIEKWRETGDTATYYTIQNKVYDANDNQREKHNKLKPASTSYDQSSSQEERRRGSSVSQESHSKGHSESDSERRSGSGSRDHHGSTREQSRNGSRHPEFQQADRACYGHPSSVLSDSSTSKEHAHSSILSQDSEYCSGIQSSGNDDTSCSHEFHSDSTERHGGQSDLVWRHGSYGSADYDYGEAGFSHSQGGSVSYNSNPEVFKERYNIKKARSFVEDHPRFYATYINRYPGLYGRSSDLSKKLGFSQSQRYYFYE</sequence>
<dbReference type="PROSITE" id="PS00303">
    <property type="entry name" value="S100_CABP"/>
    <property type="match status" value="2"/>
</dbReference>
<evidence type="ECO:0000256" key="3">
    <source>
        <dbReference type="ARBA" id="ARBA00022723"/>
    </source>
</evidence>
<keyword evidence="9" id="KW-1185">Reference proteome</keyword>
<keyword evidence="3" id="KW-0479">Metal-binding</keyword>
<feature type="compositionally biased region" description="Polar residues" evidence="7">
    <location>
        <begin position="610"/>
        <end position="620"/>
    </location>
</feature>
<keyword evidence="2" id="KW-0597">Phosphoprotein</keyword>
<keyword evidence="5" id="KW-0106">Calcium</keyword>
<gene>
    <name evidence="10" type="primary">FLG2</name>
</gene>
<feature type="compositionally biased region" description="Basic and acidic residues" evidence="7">
    <location>
        <begin position="989"/>
        <end position="1001"/>
    </location>
</feature>
<feature type="region of interest" description="Disordered" evidence="7">
    <location>
        <begin position="97"/>
        <end position="257"/>
    </location>
</feature>
<dbReference type="GO" id="GO:0005509">
    <property type="term" value="F:calcium ion binding"/>
    <property type="evidence" value="ECO:0007669"/>
    <property type="project" value="InterPro"/>
</dbReference>
<evidence type="ECO:0000313" key="9">
    <source>
        <dbReference type="Proteomes" id="UP000504640"/>
    </source>
</evidence>
<dbReference type="Gene3D" id="1.10.238.10">
    <property type="entry name" value="EF-hand"/>
    <property type="match status" value="2"/>
</dbReference>
<dbReference type="InterPro" id="IPR052503">
    <property type="entry name" value="S100-fused_Epidermal_Struct"/>
</dbReference>
<feature type="domain" description="EF-hand" evidence="8">
    <location>
        <begin position="49"/>
        <end position="84"/>
    </location>
</feature>
<evidence type="ECO:0000256" key="6">
    <source>
        <dbReference type="ARBA" id="ARBA00038258"/>
    </source>
</evidence>
<feature type="compositionally biased region" description="Low complexity" evidence="7">
    <location>
        <begin position="569"/>
        <end position="586"/>
    </location>
</feature>
<feature type="compositionally biased region" description="Polar residues" evidence="7">
    <location>
        <begin position="422"/>
        <end position="465"/>
    </location>
</feature>
<dbReference type="AlphaFoldDB" id="A0A6J3HBQ5"/>
<dbReference type="GO" id="GO:0036457">
    <property type="term" value="C:keratohyalin granule"/>
    <property type="evidence" value="ECO:0007669"/>
    <property type="project" value="TreeGrafter"/>
</dbReference>
<dbReference type="CTD" id="388698"/>
<evidence type="ECO:0000256" key="5">
    <source>
        <dbReference type="ARBA" id="ARBA00022837"/>
    </source>
</evidence>
<feature type="domain" description="EF-hand" evidence="8">
    <location>
        <begin position="930"/>
        <end position="965"/>
    </location>
</feature>
<feature type="region of interest" description="Disordered" evidence="7">
    <location>
        <begin position="974"/>
        <end position="1013"/>
    </location>
</feature>
<protein>
    <submittedName>
        <fullName evidence="10">Filaggrin-2</fullName>
    </submittedName>
</protein>
<dbReference type="InterPro" id="IPR034325">
    <property type="entry name" value="S-100_dom"/>
</dbReference>
<feature type="region of interest" description="Disordered" evidence="7">
    <location>
        <begin position="411"/>
        <end position="685"/>
    </location>
</feature>
<dbReference type="SMART" id="SM00054">
    <property type="entry name" value="EFh"/>
    <property type="match status" value="2"/>
</dbReference>
<feature type="region of interest" description="Disordered" evidence="7">
    <location>
        <begin position="1033"/>
        <end position="1175"/>
    </location>
</feature>
<dbReference type="GeneID" id="116544955"/>
<comment type="subcellular location">
    <subcellularLocation>
        <location evidence="1">Cytoplasmic granule</location>
    </subcellularLocation>
</comment>
<feature type="compositionally biased region" description="Basic and acidic residues" evidence="7">
    <location>
        <begin position="193"/>
        <end position="209"/>
    </location>
</feature>
<feature type="compositionally biased region" description="Basic and acidic residues" evidence="7">
    <location>
        <begin position="623"/>
        <end position="637"/>
    </location>
</feature>
<dbReference type="PANTHER" id="PTHR22571:SF24">
    <property type="entry name" value="FILAGGRIN-2"/>
    <property type="match status" value="1"/>
</dbReference>
<dbReference type="SMART" id="SM01394">
    <property type="entry name" value="S_100"/>
    <property type="match status" value="2"/>
</dbReference>
<feature type="compositionally biased region" description="Low complexity" evidence="7">
    <location>
        <begin position="542"/>
        <end position="562"/>
    </location>
</feature>